<dbReference type="PROSITE" id="PS50297">
    <property type="entry name" value="ANK_REP_REGION"/>
    <property type="match status" value="1"/>
</dbReference>
<dbReference type="Proteomes" id="UP000481153">
    <property type="component" value="Unassembled WGS sequence"/>
</dbReference>
<evidence type="ECO:0000313" key="5">
    <source>
        <dbReference type="Proteomes" id="UP000481153"/>
    </source>
</evidence>
<dbReference type="GO" id="GO:0032259">
    <property type="term" value="P:methylation"/>
    <property type="evidence" value="ECO:0007669"/>
    <property type="project" value="UniProtKB-KW"/>
</dbReference>
<gene>
    <name evidence="4" type="ORF">Ae201684_014520</name>
</gene>
<organism evidence="4 5">
    <name type="scientific">Aphanomyces euteiches</name>
    <dbReference type="NCBI Taxonomy" id="100861"/>
    <lineage>
        <taxon>Eukaryota</taxon>
        <taxon>Sar</taxon>
        <taxon>Stramenopiles</taxon>
        <taxon>Oomycota</taxon>
        <taxon>Saprolegniomycetes</taxon>
        <taxon>Saprolegniales</taxon>
        <taxon>Verrucalvaceae</taxon>
        <taxon>Aphanomyces</taxon>
    </lineage>
</organism>
<dbReference type="GO" id="GO:0003676">
    <property type="term" value="F:nucleic acid binding"/>
    <property type="evidence" value="ECO:0007669"/>
    <property type="project" value="InterPro"/>
</dbReference>
<keyword evidence="1" id="KW-0489">Methyltransferase</keyword>
<dbReference type="PANTHER" id="PTHR13370">
    <property type="entry name" value="RNA METHYLASE-RELATED"/>
    <property type="match status" value="1"/>
</dbReference>
<dbReference type="PANTHER" id="PTHR13370:SF3">
    <property type="entry name" value="TRNA (GUANINE(10)-N2)-METHYLTRANSFERASE HOMOLOG"/>
    <property type="match status" value="1"/>
</dbReference>
<keyword evidence="5" id="KW-1185">Reference proteome</keyword>
<proteinExistence type="predicted"/>
<dbReference type="GO" id="GO:0008168">
    <property type="term" value="F:methyltransferase activity"/>
    <property type="evidence" value="ECO:0007669"/>
    <property type="project" value="UniProtKB-KW"/>
</dbReference>
<feature type="repeat" description="ANK" evidence="3">
    <location>
        <begin position="453"/>
        <end position="485"/>
    </location>
</feature>
<comment type="caution">
    <text evidence="4">The sequence shown here is derived from an EMBL/GenBank/DDBJ whole genome shotgun (WGS) entry which is preliminary data.</text>
</comment>
<dbReference type="InterPro" id="IPR029063">
    <property type="entry name" value="SAM-dependent_MTases_sf"/>
</dbReference>
<dbReference type="Gene3D" id="3.40.50.150">
    <property type="entry name" value="Vaccinia Virus protein VP39"/>
    <property type="match status" value="1"/>
</dbReference>
<dbReference type="PROSITE" id="PS50088">
    <property type="entry name" value="ANK_REPEAT"/>
    <property type="match status" value="1"/>
</dbReference>
<keyword evidence="3" id="KW-0040">ANK repeat</keyword>
<dbReference type="SUPFAM" id="SSF53335">
    <property type="entry name" value="S-adenosyl-L-methionine-dependent methyltransferases"/>
    <property type="match status" value="1"/>
</dbReference>
<dbReference type="InterPro" id="IPR002110">
    <property type="entry name" value="Ankyrin_rpt"/>
</dbReference>
<dbReference type="InterPro" id="IPR002052">
    <property type="entry name" value="DNA_methylase_N6_adenine_CS"/>
</dbReference>
<name>A0A6G0WJU6_9STRA</name>
<accession>A0A6G0WJU6</accession>
<reference evidence="4 5" key="1">
    <citation type="submission" date="2019-07" db="EMBL/GenBank/DDBJ databases">
        <title>Genomics analysis of Aphanomyces spp. identifies a new class of oomycete effector associated with host adaptation.</title>
        <authorList>
            <person name="Gaulin E."/>
        </authorList>
    </citation>
    <scope>NUCLEOTIDE SEQUENCE [LARGE SCALE GENOMIC DNA]</scope>
    <source>
        <strain evidence="4 5">ATCC 201684</strain>
    </source>
</reference>
<evidence type="ECO:0000256" key="2">
    <source>
        <dbReference type="ARBA" id="ARBA00022679"/>
    </source>
</evidence>
<dbReference type="GO" id="GO:0005737">
    <property type="term" value="C:cytoplasm"/>
    <property type="evidence" value="ECO:0007669"/>
    <property type="project" value="TreeGrafter"/>
</dbReference>
<dbReference type="VEuPathDB" id="FungiDB:AeMF1_001693"/>
<dbReference type="EMBL" id="VJMJ01000194">
    <property type="protein sequence ID" value="KAF0727499.1"/>
    <property type="molecule type" value="Genomic_DNA"/>
</dbReference>
<evidence type="ECO:0000313" key="4">
    <source>
        <dbReference type="EMBL" id="KAF0727499.1"/>
    </source>
</evidence>
<evidence type="ECO:0000256" key="1">
    <source>
        <dbReference type="ARBA" id="ARBA00022603"/>
    </source>
</evidence>
<dbReference type="Pfam" id="PF12796">
    <property type="entry name" value="Ank_2"/>
    <property type="match status" value="1"/>
</dbReference>
<evidence type="ECO:0000256" key="3">
    <source>
        <dbReference type="PROSITE-ProRule" id="PRU00023"/>
    </source>
</evidence>
<protein>
    <submittedName>
        <fullName evidence="4">Uncharacterized protein</fullName>
    </submittedName>
</protein>
<dbReference type="SMART" id="SM00248">
    <property type="entry name" value="ANK"/>
    <property type="match status" value="2"/>
</dbReference>
<sequence length="503" mass="56054">MEDPVQVGRFFFVDFRTEVAAKCIVSRCVLLQACFRIVDDMQLGTMNMLAKYFLKTYPDCFLPGKADNLVDVKALNKRLRIPKEREALIGQFTRLDIEAFCKVHNSIDQVSLLVGKNMCCMGFLVAQGLSPSSGSCNGRVGGGIAAKFSLRDRPYTGVTTMDPELALVMANAARVKKRDIVLDPFAGSCGVLLACSYFGMGMGFAQDISQSTLRGEGPGRDIAANFDAFHFYRPEIALADVTNPMWRKTWEIDAIVCDPPYGVRTFGSHTDEIFGFDDQYISELIVKWSPYLVKGGRIVFYACGLPNHYEILKSYLNNLTCAYNLEVVSIIESVVHLENTESNTKWSRSLVTLEKTGAFISIPLHELKTIKVHQSSSRQKPWNIERNMDPFDVWRAAWLGDLSSIKEYASRGGDLNLQDVAGKTALFFAAGYNQLETVKFLATKVPIDTMDIQGMTPLFQAARHGNPEIMEVLLSLGADPCTMNSKRLFPAYYAATYGHSEVR</sequence>
<dbReference type="SUPFAM" id="SSF48403">
    <property type="entry name" value="Ankyrin repeat"/>
    <property type="match status" value="1"/>
</dbReference>
<dbReference type="AlphaFoldDB" id="A0A6G0WJU6"/>
<dbReference type="Gene3D" id="1.25.40.20">
    <property type="entry name" value="Ankyrin repeat-containing domain"/>
    <property type="match status" value="2"/>
</dbReference>
<dbReference type="InterPro" id="IPR036770">
    <property type="entry name" value="Ankyrin_rpt-contain_sf"/>
</dbReference>
<keyword evidence="2" id="KW-0808">Transferase</keyword>
<dbReference type="PROSITE" id="PS00092">
    <property type="entry name" value="N6_MTASE"/>
    <property type="match status" value="1"/>
</dbReference>